<reference evidence="1 2" key="1">
    <citation type="submission" date="2012-12" db="EMBL/GenBank/DDBJ databases">
        <authorList>
            <person name="Sencilo A."/>
            <person name="Jacobs-Sera D."/>
            <person name="Russell D.A."/>
            <person name="Ko C."/>
            <person name="Atanasova N."/>
            <person name="Osterlund E."/>
            <person name="Oksanen H.M."/>
            <person name="Bamford D.H."/>
            <person name="Hatfull G.F."/>
            <person name="Roine E."/>
            <person name="Hendrix R.W."/>
        </authorList>
    </citation>
    <scope>NUCLEOTIDE SEQUENCE [LARGE SCALE GENOMIC DNA]</scope>
</reference>
<gene>
    <name evidence="1" type="primary">149</name>
    <name evidence="1" type="ORF">DNAM5_149</name>
</gene>
<accession>R4TI36</accession>
<organism evidence="1 2">
    <name type="scientific">Haloarcula californiae tailed virus 1</name>
    <dbReference type="NCBI Taxonomy" id="1273746"/>
    <lineage>
        <taxon>Viruses</taxon>
        <taxon>Duplodnaviria</taxon>
        <taxon>Heunggongvirae</taxon>
        <taxon>Uroviricota</taxon>
        <taxon>Caudoviricetes</taxon>
        <taxon>Thumleimavirales</taxon>
        <taxon>Druskaviridae</taxon>
        <taxon>Hacavirus</taxon>
        <taxon>Hacavirus italiense</taxon>
        <taxon>Hacavirus HCTV1</taxon>
    </lineage>
</organism>
<dbReference type="Proteomes" id="UP000202086">
    <property type="component" value="Segment"/>
</dbReference>
<dbReference type="GeneID" id="16193519"/>
<evidence type="ECO:0000313" key="1">
    <source>
        <dbReference type="EMBL" id="AGM12006.1"/>
    </source>
</evidence>
<sequence>MNGRLLTALEKQDGDATQLNQEWHTLREVNRARHQPRFWDWYTEERV</sequence>
<protein>
    <submittedName>
        <fullName evidence="1">Uncharacterized protein</fullName>
    </submittedName>
</protein>
<evidence type="ECO:0000313" key="2">
    <source>
        <dbReference type="Proteomes" id="UP000202086"/>
    </source>
</evidence>
<dbReference type="EMBL" id="KC292029">
    <property type="protein sequence ID" value="AGM12006.1"/>
    <property type="molecule type" value="Genomic_DNA"/>
</dbReference>
<name>R4TI36_9CAUD</name>
<dbReference type="RefSeq" id="YP_008059710.1">
    <property type="nucleotide sequence ID" value="NC_021330.1"/>
</dbReference>
<proteinExistence type="predicted"/>
<dbReference type="KEGG" id="vg:16193519"/>
<keyword evidence="2" id="KW-1185">Reference proteome</keyword>